<reference evidence="2" key="1">
    <citation type="submission" date="2005-01" db="EMBL/GenBank/DDBJ databases">
        <authorList>
            <person name="Han Z."/>
        </authorList>
    </citation>
    <scope>NUCLEOTIDE SEQUENCE</scope>
</reference>
<name>Q5BS04_SCHJA</name>
<evidence type="ECO:0000313" key="2">
    <source>
        <dbReference type="EMBL" id="AAX30681.2"/>
    </source>
</evidence>
<feature type="compositionally biased region" description="Basic and acidic residues" evidence="1">
    <location>
        <begin position="82"/>
        <end position="92"/>
    </location>
</feature>
<evidence type="ECO:0000256" key="1">
    <source>
        <dbReference type="SAM" id="MobiDB-lite"/>
    </source>
</evidence>
<protein>
    <submittedName>
        <fullName evidence="2">SJCHGC06885 protein</fullName>
    </submittedName>
</protein>
<sequence length="92" mass="10430">HPPSLFFTKLRSRTLCSILAQKSMILSVVSGKTDSFNWRTSLQFTKGVIYAPLSNETFRRIQNFMQPVTSTATIESTKTRGSKGEISKHRLH</sequence>
<accession>Q5BS04</accession>
<dbReference type="EMBL" id="AY915460">
    <property type="protein sequence ID" value="AAX30681.2"/>
    <property type="molecule type" value="mRNA"/>
</dbReference>
<proteinExistence type="evidence at transcript level"/>
<reference evidence="2" key="2">
    <citation type="journal article" date="2006" name="PLoS Pathog.">
        <title>New perspectives on host-parasite interplay by comparative transcriptomic and proteomic analyses of Schistosoma japonicum.</title>
        <authorList>
            <person name="Liu F."/>
            <person name="Lu J."/>
            <person name="Hu W."/>
            <person name="Wang S.Y."/>
            <person name="Cui S.J."/>
            <person name="Chi M."/>
            <person name="Yan Q."/>
            <person name="Wang X.R."/>
            <person name="Song H.D."/>
            <person name="Xu X.N."/>
            <person name="Wang J.J."/>
            <person name="Zhang X.L."/>
            <person name="Zhang X."/>
            <person name="Wang Z.Q."/>
            <person name="Xue C.L."/>
            <person name="Brindley P.J."/>
            <person name="McManus D.P."/>
            <person name="Yang P.Y."/>
            <person name="Feng Z."/>
            <person name="Chen Z."/>
            <person name="Han Z.G."/>
        </authorList>
    </citation>
    <scope>NUCLEOTIDE SEQUENCE</scope>
</reference>
<feature type="non-terminal residue" evidence="2">
    <location>
        <position position="1"/>
    </location>
</feature>
<feature type="region of interest" description="Disordered" evidence="1">
    <location>
        <begin position="72"/>
        <end position="92"/>
    </location>
</feature>
<organism evidence="2">
    <name type="scientific">Schistosoma japonicum</name>
    <name type="common">Blood fluke</name>
    <dbReference type="NCBI Taxonomy" id="6182"/>
    <lineage>
        <taxon>Eukaryota</taxon>
        <taxon>Metazoa</taxon>
        <taxon>Spiralia</taxon>
        <taxon>Lophotrochozoa</taxon>
        <taxon>Platyhelminthes</taxon>
        <taxon>Trematoda</taxon>
        <taxon>Digenea</taxon>
        <taxon>Strigeidida</taxon>
        <taxon>Schistosomatoidea</taxon>
        <taxon>Schistosomatidae</taxon>
        <taxon>Schistosoma</taxon>
    </lineage>
</organism>
<dbReference type="AlphaFoldDB" id="Q5BS04"/>